<evidence type="ECO:0000256" key="1">
    <source>
        <dbReference type="ARBA" id="ARBA00004496"/>
    </source>
</evidence>
<evidence type="ECO:0000256" key="2">
    <source>
        <dbReference type="ARBA" id="ARBA00011738"/>
    </source>
</evidence>
<dbReference type="InterPro" id="IPR001367">
    <property type="entry name" value="Fe_dep_repressor"/>
</dbReference>
<evidence type="ECO:0000256" key="4">
    <source>
        <dbReference type="SAM" id="MobiDB-lite"/>
    </source>
</evidence>
<dbReference type="GO" id="GO:0005737">
    <property type="term" value="C:cytoplasm"/>
    <property type="evidence" value="ECO:0007669"/>
    <property type="project" value="UniProtKB-SubCell"/>
</dbReference>
<dbReference type="Pfam" id="PF02742">
    <property type="entry name" value="Fe_dep_repr_C"/>
    <property type="match status" value="1"/>
</dbReference>
<evidence type="ECO:0000259" key="5">
    <source>
        <dbReference type="SMART" id="SM00899"/>
    </source>
</evidence>
<comment type="subunit">
    <text evidence="2">Homodimer.</text>
</comment>
<dbReference type="InterPro" id="IPR008988">
    <property type="entry name" value="Transcriptional_repressor_C"/>
</dbReference>
<comment type="caution">
    <text evidence="6">The sequence shown here is derived from an EMBL/GenBank/DDBJ whole genome shotgun (WGS) entry which is preliminary data.</text>
</comment>
<dbReference type="InterPro" id="IPR050536">
    <property type="entry name" value="DtxR_MntR_Metal-Reg"/>
</dbReference>
<dbReference type="PANTHER" id="PTHR33238">
    <property type="entry name" value="IRON (METAL) DEPENDENT REPRESSOR, DTXR FAMILY"/>
    <property type="match status" value="1"/>
</dbReference>
<gene>
    <name evidence="6" type="ORF">KJ970_16715</name>
</gene>
<dbReference type="InterPro" id="IPR022689">
    <property type="entry name" value="Iron_dep_repressor"/>
</dbReference>
<reference evidence="6" key="1">
    <citation type="submission" date="2021-05" db="EMBL/GenBank/DDBJ databases">
        <title>Energy efficiency and biological interactions define the core microbiome of deep oligotrophic groundwater.</title>
        <authorList>
            <person name="Mehrshad M."/>
            <person name="Lopez-Fernandez M."/>
            <person name="Bell E."/>
            <person name="Bernier-Latmani R."/>
            <person name="Bertilsson S."/>
            <person name="Dopson M."/>
        </authorList>
    </citation>
    <scope>NUCLEOTIDE SEQUENCE</scope>
    <source>
        <strain evidence="6">Modern_marine.mb.64</strain>
    </source>
</reference>
<dbReference type="Gene3D" id="1.10.10.10">
    <property type="entry name" value="Winged helix-like DNA-binding domain superfamily/Winged helix DNA-binding domain"/>
    <property type="match status" value="1"/>
</dbReference>
<proteinExistence type="predicted"/>
<sequence>MTTEKNNPEENAGEQNNRNGLHHHAGRRETFRREERLDEGLECLYVLRENRLCGKEDFLKRCSEPDPEQLLKDLSEEKYLTIEAGSITLTPAGEKRARNILRRHRLAETLFQDFLCMSERDMETGACAFEHLLTEEAVQRVCTFLGHPSQCPHGRPIPPGDCCRIFNGAKDESSFVIPLANLNVGQWGKIVFMSPGPRKRIAHLSQYGIVPQAVIQLFQQRPSLLIRIGQTDLAIDEDIAKQIFVQPCTTPPIEGEEPQATRGWGFRRRLRRRGR</sequence>
<dbReference type="SMART" id="SM00529">
    <property type="entry name" value="HTH_DTXR"/>
    <property type="match status" value="1"/>
</dbReference>
<dbReference type="SMART" id="SM00899">
    <property type="entry name" value="FeoA"/>
    <property type="match status" value="1"/>
</dbReference>
<dbReference type="PANTHER" id="PTHR33238:SF11">
    <property type="entry name" value="TRANSCRIPTIONAL REGULATOR MNTR"/>
    <property type="match status" value="1"/>
</dbReference>
<evidence type="ECO:0000313" key="7">
    <source>
        <dbReference type="Proteomes" id="UP000777784"/>
    </source>
</evidence>
<dbReference type="SUPFAM" id="SSF47979">
    <property type="entry name" value="Iron-dependent repressor protein, dimerization domain"/>
    <property type="match status" value="1"/>
</dbReference>
<dbReference type="InterPro" id="IPR038157">
    <property type="entry name" value="FeoA_core_dom"/>
</dbReference>
<dbReference type="GO" id="GO:0046983">
    <property type="term" value="F:protein dimerization activity"/>
    <property type="evidence" value="ECO:0007669"/>
    <property type="project" value="InterPro"/>
</dbReference>
<dbReference type="Proteomes" id="UP000777784">
    <property type="component" value="Unassembled WGS sequence"/>
</dbReference>
<organism evidence="6 7">
    <name type="scientific">Eiseniibacteriota bacterium</name>
    <dbReference type="NCBI Taxonomy" id="2212470"/>
    <lineage>
        <taxon>Bacteria</taxon>
        <taxon>Candidatus Eiseniibacteriota</taxon>
    </lineage>
</organism>
<evidence type="ECO:0000256" key="3">
    <source>
        <dbReference type="ARBA" id="ARBA00023004"/>
    </source>
</evidence>
<dbReference type="GO" id="GO:0003700">
    <property type="term" value="F:DNA-binding transcription factor activity"/>
    <property type="evidence" value="ECO:0007669"/>
    <property type="project" value="InterPro"/>
</dbReference>
<dbReference type="InterPro" id="IPR036421">
    <property type="entry name" value="Fe_dep_repressor_sf"/>
</dbReference>
<dbReference type="InterPro" id="IPR007167">
    <property type="entry name" value="Fe-transptr_FeoA-like"/>
</dbReference>
<accession>A0A948WE93</accession>
<comment type="subcellular location">
    <subcellularLocation>
        <location evidence="1">Cytoplasm</location>
    </subcellularLocation>
</comment>
<evidence type="ECO:0000313" key="6">
    <source>
        <dbReference type="EMBL" id="MBU2692558.1"/>
    </source>
</evidence>
<protein>
    <submittedName>
        <fullName evidence="6">Metal-dependent transcriptional regulator</fullName>
    </submittedName>
</protein>
<dbReference type="Gene3D" id="2.30.30.90">
    <property type="match status" value="1"/>
</dbReference>
<feature type="domain" description="Ferrous iron transporter FeoA-like" evidence="5">
    <location>
        <begin position="177"/>
        <end position="247"/>
    </location>
</feature>
<feature type="region of interest" description="Disordered" evidence="4">
    <location>
        <begin position="1"/>
        <end position="31"/>
    </location>
</feature>
<dbReference type="EMBL" id="JAHJDP010000095">
    <property type="protein sequence ID" value="MBU2692558.1"/>
    <property type="molecule type" value="Genomic_DNA"/>
</dbReference>
<name>A0A948WE93_UNCEI</name>
<dbReference type="SUPFAM" id="SSF50037">
    <property type="entry name" value="C-terminal domain of transcriptional repressors"/>
    <property type="match status" value="1"/>
</dbReference>
<dbReference type="AlphaFoldDB" id="A0A948WE93"/>
<dbReference type="GO" id="GO:0046914">
    <property type="term" value="F:transition metal ion binding"/>
    <property type="evidence" value="ECO:0007669"/>
    <property type="project" value="InterPro"/>
</dbReference>
<keyword evidence="3" id="KW-0408">Iron</keyword>
<dbReference type="Pfam" id="PF04023">
    <property type="entry name" value="FeoA"/>
    <property type="match status" value="1"/>
</dbReference>
<dbReference type="InterPro" id="IPR036388">
    <property type="entry name" value="WH-like_DNA-bd_sf"/>
</dbReference>